<comment type="pathway">
    <text evidence="1">Pigment biosynthesis; anthocyanin biosynthesis.</text>
</comment>
<dbReference type="CDD" id="cd03784">
    <property type="entry name" value="GT1_Gtf-like"/>
    <property type="match status" value="1"/>
</dbReference>
<evidence type="ECO:0000256" key="6">
    <source>
        <dbReference type="RuleBase" id="RU362057"/>
    </source>
</evidence>
<evidence type="ECO:0000313" key="7">
    <source>
        <dbReference type="EMBL" id="KAJ9169868.1"/>
    </source>
</evidence>
<dbReference type="PANTHER" id="PTHR11926:SF1484">
    <property type="entry name" value="GLYCOSYLTRANSFERASE"/>
    <property type="match status" value="1"/>
</dbReference>
<keyword evidence="3 5" id="KW-0808">Transferase</keyword>
<name>A0ABQ9LT96_HEVBR</name>
<protein>
    <recommendedName>
        <fullName evidence="6">Glycosyltransferase</fullName>
        <ecNumber evidence="6">2.4.1.-</ecNumber>
    </recommendedName>
</protein>
<dbReference type="Pfam" id="PF00201">
    <property type="entry name" value="UDPGT"/>
    <property type="match status" value="1"/>
</dbReference>
<evidence type="ECO:0000313" key="8">
    <source>
        <dbReference type="Proteomes" id="UP001174677"/>
    </source>
</evidence>
<dbReference type="PROSITE" id="PS00375">
    <property type="entry name" value="UDPGT"/>
    <property type="match status" value="1"/>
</dbReference>
<evidence type="ECO:0000256" key="1">
    <source>
        <dbReference type="ARBA" id="ARBA00004935"/>
    </source>
</evidence>
<evidence type="ECO:0000256" key="4">
    <source>
        <dbReference type="ARBA" id="ARBA00047606"/>
    </source>
</evidence>
<dbReference type="SUPFAM" id="SSF53756">
    <property type="entry name" value="UDP-Glycosyltransferase/glycogen phosphorylase"/>
    <property type="match status" value="1"/>
</dbReference>
<dbReference type="EMBL" id="JARPOI010000010">
    <property type="protein sequence ID" value="KAJ9169868.1"/>
    <property type="molecule type" value="Genomic_DNA"/>
</dbReference>
<dbReference type="InterPro" id="IPR035595">
    <property type="entry name" value="UDP_glycos_trans_CS"/>
</dbReference>
<comment type="catalytic activity">
    <reaction evidence="4">
        <text>an anthocyanidin + UDP-alpha-D-glucose + H(+) = an anthocyanidin 3-O-beta-D-glucoside + UDP</text>
        <dbReference type="Rhea" id="RHEA:20093"/>
        <dbReference type="ChEBI" id="CHEBI:15378"/>
        <dbReference type="ChEBI" id="CHEBI:16307"/>
        <dbReference type="ChEBI" id="CHEBI:58223"/>
        <dbReference type="ChEBI" id="CHEBI:58885"/>
        <dbReference type="ChEBI" id="CHEBI:143576"/>
        <dbReference type="EC" id="2.4.1.115"/>
    </reaction>
</comment>
<dbReference type="InterPro" id="IPR002213">
    <property type="entry name" value="UDP_glucos_trans"/>
</dbReference>
<keyword evidence="8" id="KW-1185">Reference proteome</keyword>
<dbReference type="Gene3D" id="3.40.50.2000">
    <property type="entry name" value="Glycogen Phosphorylase B"/>
    <property type="match status" value="2"/>
</dbReference>
<evidence type="ECO:0000256" key="3">
    <source>
        <dbReference type="ARBA" id="ARBA00022679"/>
    </source>
</evidence>
<comment type="caution">
    <text evidence="7">The sequence shown here is derived from an EMBL/GenBank/DDBJ whole genome shotgun (WGS) entry which is preliminary data.</text>
</comment>
<evidence type="ECO:0000256" key="2">
    <source>
        <dbReference type="ARBA" id="ARBA00009995"/>
    </source>
</evidence>
<dbReference type="EC" id="2.4.1.-" evidence="6"/>
<dbReference type="PANTHER" id="PTHR11926">
    <property type="entry name" value="GLUCOSYL/GLUCURONOSYL TRANSFERASES"/>
    <property type="match status" value="1"/>
</dbReference>
<organism evidence="7 8">
    <name type="scientific">Hevea brasiliensis</name>
    <name type="common">Para rubber tree</name>
    <name type="synonym">Siphonia brasiliensis</name>
    <dbReference type="NCBI Taxonomy" id="3981"/>
    <lineage>
        <taxon>Eukaryota</taxon>
        <taxon>Viridiplantae</taxon>
        <taxon>Streptophyta</taxon>
        <taxon>Embryophyta</taxon>
        <taxon>Tracheophyta</taxon>
        <taxon>Spermatophyta</taxon>
        <taxon>Magnoliopsida</taxon>
        <taxon>eudicotyledons</taxon>
        <taxon>Gunneridae</taxon>
        <taxon>Pentapetalae</taxon>
        <taxon>rosids</taxon>
        <taxon>fabids</taxon>
        <taxon>Malpighiales</taxon>
        <taxon>Euphorbiaceae</taxon>
        <taxon>Crotonoideae</taxon>
        <taxon>Micrandreae</taxon>
        <taxon>Hevea</taxon>
    </lineage>
</organism>
<dbReference type="Proteomes" id="UP001174677">
    <property type="component" value="Chromosome 10"/>
</dbReference>
<sequence>MEKEEEKAYRAHCIVLPYPTQGHINPMLQFSKRIQHKGVKVTLVNTRFISNTITHKPSSSTSIALETISDGYDEGCIDHAESVQVYLDTFRKVGSQTLSNLVEKLNASGFPVDCIVYDAFMPWCLQVAKKFGLLSAVFFTQSCAVDIIYYHVFRGMIKPPVKENEILLAPGLPPLEVQDLPSFIHHYGSYPAAFEMLMNQFSNIDEADWVLCNTFYELEQEGADWLAKLWPLKTIGPSMPSMYLDKQIQDDKDYGFSIFKPNNEACMNWLNHKPTGSVVYVSFGSLATLGAEQMEELCWGLRSNCYFLWVVRESEEAKLPENFVQETSEKGLVVRWCPQLQVLADEAVGCFLTHCGWNSTLEALSLGVPMVAMPQWTDQSTNAKYIMDVWKMGIRAPMGEKGVVGRDVIRDCIKEAIEGESRKEMRENAEKWRNLAKAAADEGGSSDKNIREFVGNLLHDRSYVSPCTN</sequence>
<accession>A0ABQ9LT96</accession>
<gene>
    <name evidence="7" type="ORF">P3X46_018016</name>
</gene>
<evidence type="ECO:0000256" key="5">
    <source>
        <dbReference type="RuleBase" id="RU003718"/>
    </source>
</evidence>
<proteinExistence type="inferred from homology"/>
<comment type="similarity">
    <text evidence="2 5">Belongs to the UDP-glycosyltransferase family.</text>
</comment>
<keyword evidence="5" id="KW-0328">Glycosyltransferase</keyword>
<reference evidence="7 8" key="1">
    <citation type="journal article" date="2023" name="Plant Biotechnol. J.">
        <title>Chromosome-level wild Hevea brasiliensis genome provides new tools for genomic-assisted breeding and valuable loci to elevate rubber yield.</title>
        <authorList>
            <person name="Cheng H."/>
            <person name="Song X."/>
            <person name="Hu Y."/>
            <person name="Wu T."/>
            <person name="Yang Q."/>
            <person name="An Z."/>
            <person name="Feng S."/>
            <person name="Deng Z."/>
            <person name="Wu W."/>
            <person name="Zeng X."/>
            <person name="Tu M."/>
            <person name="Wang X."/>
            <person name="Huang H."/>
        </authorList>
    </citation>
    <scope>NUCLEOTIDE SEQUENCE [LARGE SCALE GENOMIC DNA]</scope>
    <source>
        <strain evidence="7">MT/VB/25A 57/8</strain>
    </source>
</reference>